<name>A0A0F8YLC4_9ZZZZ</name>
<comment type="caution">
    <text evidence="2">The sequence shown here is derived from an EMBL/GenBank/DDBJ whole genome shotgun (WGS) entry which is preliminary data.</text>
</comment>
<protein>
    <recommendedName>
        <fullName evidence="1">Polymerase nucleotidyl transferase domain-containing protein</fullName>
    </recommendedName>
</protein>
<proteinExistence type="predicted"/>
<sequence length="123" mass="13678">MRLNPDNNKHSAISSLNISDTEKTALDELVGFIKKEWPLAKCKLFGSKLRGTADEESDMDILITLPCSATDEIRQKIIHKVFNINLSYGSNISALVVSDEEWDNSAISVLPVHAFIEEEGMTL</sequence>
<organism evidence="2">
    <name type="scientific">marine sediment metagenome</name>
    <dbReference type="NCBI Taxonomy" id="412755"/>
    <lineage>
        <taxon>unclassified sequences</taxon>
        <taxon>metagenomes</taxon>
        <taxon>ecological metagenomes</taxon>
    </lineage>
</organism>
<gene>
    <name evidence="2" type="ORF">LCGC14_3140720</name>
</gene>
<accession>A0A0F8YLC4</accession>
<evidence type="ECO:0000259" key="1">
    <source>
        <dbReference type="Pfam" id="PF01909"/>
    </source>
</evidence>
<dbReference type="Gene3D" id="3.30.460.10">
    <property type="entry name" value="Beta Polymerase, domain 2"/>
    <property type="match status" value="1"/>
</dbReference>
<dbReference type="PANTHER" id="PTHR33933:SF1">
    <property type="entry name" value="PROTEIN ADENYLYLTRANSFERASE MNTA-RELATED"/>
    <property type="match status" value="1"/>
</dbReference>
<dbReference type="AlphaFoldDB" id="A0A0F8YLC4"/>
<dbReference type="InterPro" id="IPR002934">
    <property type="entry name" value="Polymerase_NTP_transf_dom"/>
</dbReference>
<dbReference type="GO" id="GO:0016779">
    <property type="term" value="F:nucleotidyltransferase activity"/>
    <property type="evidence" value="ECO:0007669"/>
    <property type="project" value="InterPro"/>
</dbReference>
<dbReference type="PANTHER" id="PTHR33933">
    <property type="entry name" value="NUCLEOTIDYLTRANSFERASE"/>
    <property type="match status" value="1"/>
</dbReference>
<evidence type="ECO:0000313" key="2">
    <source>
        <dbReference type="EMBL" id="KKK48876.1"/>
    </source>
</evidence>
<dbReference type="SUPFAM" id="SSF81301">
    <property type="entry name" value="Nucleotidyltransferase"/>
    <property type="match status" value="1"/>
</dbReference>
<dbReference type="EMBL" id="LAZR01068845">
    <property type="protein sequence ID" value="KKK48876.1"/>
    <property type="molecule type" value="Genomic_DNA"/>
</dbReference>
<reference evidence="2" key="1">
    <citation type="journal article" date="2015" name="Nature">
        <title>Complex archaea that bridge the gap between prokaryotes and eukaryotes.</title>
        <authorList>
            <person name="Spang A."/>
            <person name="Saw J.H."/>
            <person name="Jorgensen S.L."/>
            <person name="Zaremba-Niedzwiedzka K."/>
            <person name="Martijn J."/>
            <person name="Lind A.E."/>
            <person name="van Eijk R."/>
            <person name="Schleper C."/>
            <person name="Guy L."/>
            <person name="Ettema T.J."/>
        </authorList>
    </citation>
    <scope>NUCLEOTIDE SEQUENCE</scope>
</reference>
<dbReference type="InterPro" id="IPR043519">
    <property type="entry name" value="NT_sf"/>
</dbReference>
<feature type="domain" description="Polymerase nucleotidyl transferase" evidence="1">
    <location>
        <begin position="26"/>
        <end position="80"/>
    </location>
</feature>
<dbReference type="Pfam" id="PF01909">
    <property type="entry name" value="NTP_transf_2"/>
    <property type="match status" value="1"/>
</dbReference>
<dbReference type="InterPro" id="IPR052548">
    <property type="entry name" value="Type_VII_TA_antitoxin"/>
</dbReference>